<protein>
    <submittedName>
        <fullName evidence="1">DUF3606 domain-containing protein</fullName>
    </submittedName>
</protein>
<sequence>MPDNKDKTGGQDRNKVAADQEYEVSYLATKLGVSKAEVLEAIKAVGNDRQKIEAYLKK</sequence>
<dbReference type="KEGG" id="psty:BFS30_24345"/>
<evidence type="ECO:0000313" key="2">
    <source>
        <dbReference type="Proteomes" id="UP000094313"/>
    </source>
</evidence>
<gene>
    <name evidence="1" type="ORF">BFS30_24345</name>
</gene>
<name>A0A1D7QMX3_9SPHI</name>
<dbReference type="Proteomes" id="UP000094313">
    <property type="component" value="Chromosome"/>
</dbReference>
<dbReference type="OrthoDB" id="965891at2"/>
<dbReference type="RefSeq" id="WP_069381676.1">
    <property type="nucleotide sequence ID" value="NZ_CP017141.1"/>
</dbReference>
<dbReference type="AlphaFoldDB" id="A0A1D7QMX3"/>
<reference evidence="1 2" key="1">
    <citation type="submission" date="2016-08" db="EMBL/GenBank/DDBJ databases">
        <authorList>
            <person name="Seilhamer J.J."/>
        </authorList>
    </citation>
    <scope>NUCLEOTIDE SEQUENCE [LARGE SCALE GENOMIC DNA]</scope>
    <source>
        <strain evidence="1 2">DX4</strain>
    </source>
</reference>
<organism evidence="1 2">
    <name type="scientific">Pedobacter steynii</name>
    <dbReference type="NCBI Taxonomy" id="430522"/>
    <lineage>
        <taxon>Bacteria</taxon>
        <taxon>Pseudomonadati</taxon>
        <taxon>Bacteroidota</taxon>
        <taxon>Sphingobacteriia</taxon>
        <taxon>Sphingobacteriales</taxon>
        <taxon>Sphingobacteriaceae</taxon>
        <taxon>Pedobacter</taxon>
    </lineage>
</organism>
<dbReference type="EMBL" id="CP017141">
    <property type="protein sequence ID" value="AOM80014.1"/>
    <property type="molecule type" value="Genomic_DNA"/>
</dbReference>
<dbReference type="Pfam" id="PF12244">
    <property type="entry name" value="DUF3606"/>
    <property type="match status" value="1"/>
</dbReference>
<accession>A0A1D7QMX3</accession>
<evidence type="ECO:0000313" key="1">
    <source>
        <dbReference type="EMBL" id="AOM80014.1"/>
    </source>
</evidence>
<dbReference type="InterPro" id="IPR022037">
    <property type="entry name" value="DUF3606"/>
</dbReference>
<proteinExistence type="predicted"/>
<keyword evidence="2" id="KW-1185">Reference proteome</keyword>